<dbReference type="AlphaFoldDB" id="A0A368KX81"/>
<name>A0A368KX81_9BACT</name>
<evidence type="ECO:0000313" key="4">
    <source>
        <dbReference type="Proteomes" id="UP000253562"/>
    </source>
</evidence>
<dbReference type="InterPro" id="IPR024079">
    <property type="entry name" value="MetalloPept_cat_dom_sf"/>
</dbReference>
<dbReference type="EMBL" id="QPEX01000010">
    <property type="protein sequence ID" value="RCS54939.1"/>
    <property type="molecule type" value="Genomic_DNA"/>
</dbReference>
<accession>A0A368KX81</accession>
<evidence type="ECO:0000259" key="2">
    <source>
        <dbReference type="Pfam" id="PF16313"/>
    </source>
</evidence>
<gene>
    <name evidence="3" type="ORF">DTL42_04530</name>
</gene>
<proteinExistence type="predicted"/>
<evidence type="ECO:0000256" key="1">
    <source>
        <dbReference type="SAM" id="MobiDB-lite"/>
    </source>
</evidence>
<reference evidence="3 4" key="1">
    <citation type="submission" date="2018-07" db="EMBL/GenBank/DDBJ databases">
        <title>Comparative genomes isolates from brazilian mangrove.</title>
        <authorList>
            <person name="De Araujo J.E."/>
            <person name="Taketani R.G."/>
            <person name="Silva M.C.P."/>
            <person name="Lourenco M.V."/>
            <person name="Oliveira V.M."/>
            <person name="Andreote F.D."/>
        </authorList>
    </citation>
    <scope>NUCLEOTIDE SEQUENCE [LARGE SCALE GENOMIC DNA]</scope>
    <source>
        <strain evidence="3 4">HEX PRIS-MGV</strain>
    </source>
</reference>
<protein>
    <recommendedName>
        <fullName evidence="2">EcxA zinc-binding domain-containing protein</fullName>
    </recommendedName>
</protein>
<dbReference type="GO" id="GO:0008237">
    <property type="term" value="F:metallopeptidase activity"/>
    <property type="evidence" value="ECO:0007669"/>
    <property type="project" value="InterPro"/>
</dbReference>
<organism evidence="3 4">
    <name type="scientific">Bremerella cremea</name>
    <dbReference type="NCBI Taxonomy" id="1031537"/>
    <lineage>
        <taxon>Bacteria</taxon>
        <taxon>Pseudomonadati</taxon>
        <taxon>Planctomycetota</taxon>
        <taxon>Planctomycetia</taxon>
        <taxon>Pirellulales</taxon>
        <taxon>Pirellulaceae</taxon>
        <taxon>Bremerella</taxon>
    </lineage>
</organism>
<sequence length="415" mass="46519">MIMEGLKEVAMHEVGHTLGLRHNFVASKMYSLEEMAELPEGEPTLASVMDYAPPHIAAPGKKQGHFFTQSIGKYDVWAITYGYKPLSGGTDGEKKELAKIASRSTEHGLAFSTDEDTTSMSPDPDSNRFDFGKDALEFANNQAAVVKQAMDGLADRVVEDGEDYSRVRQAFNSLLNTHGQAMYFASRYIGGVHVNRSHKGQDNAPAPFEVVDVEKQREVMKLLSEQVFSDEPFQFSPELYNKLAPSHWNHWGTSYSVRGDFPIHDTIAQWQSTILSRLFSSITLERMHDAELKVAADQDAFTTAEMFESLTNAIFSELDSLEEGDYSNRNPAISSLRRNLQRDYLKRLSTLAMGNAYAPQDCQTIAYAQLIDLQEKLADALEQEVELDAYTKAHLLESSRRIEKVLDAELTLSRP</sequence>
<dbReference type="PANTHER" id="PTHR38478">
    <property type="entry name" value="PEPTIDASE M1A AND M12B"/>
    <property type="match status" value="1"/>
</dbReference>
<dbReference type="PANTHER" id="PTHR38478:SF1">
    <property type="entry name" value="ZINC DEPENDENT METALLOPROTEASE DOMAIN LIPOPROTEIN"/>
    <property type="match status" value="1"/>
</dbReference>
<comment type="caution">
    <text evidence="3">The sequence shown here is derived from an EMBL/GenBank/DDBJ whole genome shotgun (WGS) entry which is preliminary data.</text>
</comment>
<feature type="domain" description="EcxA zinc-binding" evidence="2">
    <location>
        <begin position="2"/>
        <end position="319"/>
    </location>
</feature>
<dbReference type="Proteomes" id="UP000253562">
    <property type="component" value="Unassembled WGS sequence"/>
</dbReference>
<feature type="region of interest" description="Disordered" evidence="1">
    <location>
        <begin position="106"/>
        <end position="127"/>
    </location>
</feature>
<dbReference type="SUPFAM" id="SSF55486">
    <property type="entry name" value="Metalloproteases ('zincins'), catalytic domain"/>
    <property type="match status" value="1"/>
</dbReference>
<dbReference type="Pfam" id="PF16313">
    <property type="entry name" value="DUF4953"/>
    <property type="match status" value="1"/>
</dbReference>
<evidence type="ECO:0000313" key="3">
    <source>
        <dbReference type="EMBL" id="RCS54939.1"/>
    </source>
</evidence>
<dbReference type="InterPro" id="IPR032534">
    <property type="entry name" value="EcxA_zinc-bd"/>
</dbReference>
<dbReference type="Gene3D" id="3.40.390.10">
    <property type="entry name" value="Collagenase (Catalytic Domain)"/>
    <property type="match status" value="1"/>
</dbReference>